<dbReference type="eggNOG" id="ENOG502RY6S">
    <property type="taxonomic scope" value="Eukaryota"/>
</dbReference>
<gene>
    <name evidence="1" type="ORF">CANTEDRAFT_112327</name>
</gene>
<protein>
    <submittedName>
        <fullName evidence="1">Uncharacterized protein</fullName>
    </submittedName>
</protein>
<organism evidence="2">
    <name type="scientific">Candida tenuis (strain ATCC 10573 / BCRC 21748 / CBS 615 / JCM 9827 / NBRC 10315 / NRRL Y-1498 / VKM Y-70)</name>
    <name type="common">Yeast</name>
    <name type="synonym">Yamadazyma tenuis</name>
    <dbReference type="NCBI Taxonomy" id="590646"/>
    <lineage>
        <taxon>Eukaryota</taxon>
        <taxon>Fungi</taxon>
        <taxon>Dikarya</taxon>
        <taxon>Ascomycota</taxon>
        <taxon>Saccharomycotina</taxon>
        <taxon>Pichiomycetes</taxon>
        <taxon>Debaryomycetaceae</taxon>
        <taxon>Yamadazyma</taxon>
    </lineage>
</organism>
<dbReference type="Proteomes" id="UP000000707">
    <property type="component" value="Unassembled WGS sequence"/>
</dbReference>
<keyword evidence="2" id="KW-1185">Reference proteome</keyword>
<dbReference type="KEGG" id="cten:18246470"/>
<accession>G3AWT7</accession>
<dbReference type="EMBL" id="GL996510">
    <property type="protein sequence ID" value="EGV66615.1"/>
    <property type="molecule type" value="Genomic_DNA"/>
</dbReference>
<dbReference type="OrthoDB" id="376826at2759"/>
<evidence type="ECO:0000313" key="1">
    <source>
        <dbReference type="EMBL" id="EGV66615.1"/>
    </source>
</evidence>
<name>G3AWT7_CANTC</name>
<dbReference type="GeneID" id="18246470"/>
<dbReference type="Pfam" id="PF17316">
    <property type="entry name" value="Perilipin_2"/>
    <property type="match status" value="1"/>
</dbReference>
<dbReference type="HOGENOM" id="CLU_1266712_0_0_1"/>
<evidence type="ECO:0000313" key="2">
    <source>
        <dbReference type="Proteomes" id="UP000000707"/>
    </source>
</evidence>
<proteinExistence type="predicted"/>
<reference evidence="1 2" key="1">
    <citation type="journal article" date="2011" name="Proc. Natl. Acad. Sci. U.S.A.">
        <title>Comparative genomics of xylose-fermenting fungi for enhanced biofuel production.</title>
        <authorList>
            <person name="Wohlbach D.J."/>
            <person name="Kuo A."/>
            <person name="Sato T.K."/>
            <person name="Potts K.M."/>
            <person name="Salamov A.A."/>
            <person name="LaButti K.M."/>
            <person name="Sun H."/>
            <person name="Clum A."/>
            <person name="Pangilinan J.L."/>
            <person name="Lindquist E.A."/>
            <person name="Lucas S."/>
            <person name="Lapidus A."/>
            <person name="Jin M."/>
            <person name="Gunawan C."/>
            <person name="Balan V."/>
            <person name="Dale B.E."/>
            <person name="Jeffries T.W."/>
            <person name="Zinkel R."/>
            <person name="Barry K.W."/>
            <person name="Grigoriev I.V."/>
            <person name="Gasch A.P."/>
        </authorList>
    </citation>
    <scope>NUCLEOTIDE SEQUENCE [LARGE SCALE GENOMIC DNA]</scope>
    <source>
        <strain evidence="2">ATCC 10573 / BCRC 21748 / CBS 615 / JCM 9827 / NBRC 10315 / NRRL Y-1498 / VKM Y-70</strain>
    </source>
</reference>
<dbReference type="AlphaFoldDB" id="G3AWT7"/>
<sequence>MSTAVINTTDIPTTTTGTTTSKQVPLVKFFTHLEQYPLAVGTKEMLRSVPYLEITTKAVVPYTISLSELPGLAFLTQLTESIANGVLNQADRYIPSLKTVQCTDLSSPVTQMTASAVGCTWATKKATEMLVDTHVTQPTLKAAIQVENLVHKTVYNSEGKNKLLSPLDSVVEPLNNKMVEVVDHFKPDTKKVSKDETSSEVSRSRKIMWNFLVGEKQT</sequence>
<dbReference type="RefSeq" id="XP_006683873.1">
    <property type="nucleotide sequence ID" value="XM_006683810.1"/>
</dbReference>